<organism evidence="2 3">
    <name type="scientific">Microdochium trichocladiopsis</name>
    <dbReference type="NCBI Taxonomy" id="1682393"/>
    <lineage>
        <taxon>Eukaryota</taxon>
        <taxon>Fungi</taxon>
        <taxon>Dikarya</taxon>
        <taxon>Ascomycota</taxon>
        <taxon>Pezizomycotina</taxon>
        <taxon>Sordariomycetes</taxon>
        <taxon>Xylariomycetidae</taxon>
        <taxon>Xylariales</taxon>
        <taxon>Microdochiaceae</taxon>
        <taxon>Microdochium</taxon>
    </lineage>
</organism>
<keyword evidence="3" id="KW-1185">Reference proteome</keyword>
<dbReference type="GeneID" id="70188213"/>
<dbReference type="InterPro" id="IPR021514">
    <property type="entry name" value="DUF3176"/>
</dbReference>
<dbReference type="PANTHER" id="PTHR35394:SF5">
    <property type="entry name" value="DUF3176 DOMAIN-CONTAINING PROTEIN"/>
    <property type="match status" value="1"/>
</dbReference>
<dbReference type="AlphaFoldDB" id="A0A9P9BQB1"/>
<dbReference type="Proteomes" id="UP000756346">
    <property type="component" value="Unassembled WGS sequence"/>
</dbReference>
<gene>
    <name evidence="2" type="ORF">B0I36DRAFT_362494</name>
</gene>
<dbReference type="PANTHER" id="PTHR35394">
    <property type="entry name" value="DUF3176 DOMAIN-CONTAINING PROTEIN"/>
    <property type="match status" value="1"/>
</dbReference>
<evidence type="ECO:0000256" key="1">
    <source>
        <dbReference type="SAM" id="Phobius"/>
    </source>
</evidence>
<keyword evidence="1" id="KW-1133">Transmembrane helix</keyword>
<feature type="transmembrane region" description="Helical" evidence="1">
    <location>
        <begin position="191"/>
        <end position="211"/>
    </location>
</feature>
<evidence type="ECO:0000313" key="3">
    <source>
        <dbReference type="Proteomes" id="UP000756346"/>
    </source>
</evidence>
<reference evidence="2" key="1">
    <citation type="journal article" date="2021" name="Nat. Commun.">
        <title>Genetic determinants of endophytism in the Arabidopsis root mycobiome.</title>
        <authorList>
            <person name="Mesny F."/>
            <person name="Miyauchi S."/>
            <person name="Thiergart T."/>
            <person name="Pickel B."/>
            <person name="Atanasova L."/>
            <person name="Karlsson M."/>
            <person name="Huettel B."/>
            <person name="Barry K.W."/>
            <person name="Haridas S."/>
            <person name="Chen C."/>
            <person name="Bauer D."/>
            <person name="Andreopoulos W."/>
            <person name="Pangilinan J."/>
            <person name="LaButti K."/>
            <person name="Riley R."/>
            <person name="Lipzen A."/>
            <person name="Clum A."/>
            <person name="Drula E."/>
            <person name="Henrissat B."/>
            <person name="Kohler A."/>
            <person name="Grigoriev I.V."/>
            <person name="Martin F.M."/>
            <person name="Hacquard S."/>
        </authorList>
    </citation>
    <scope>NUCLEOTIDE SEQUENCE</scope>
    <source>
        <strain evidence="2">MPI-CAGE-CH-0230</strain>
    </source>
</reference>
<sequence length="635" mass="69463">MDRQPRQEQPLLTETRESALWGYEEIFDAFPLQPQPQQTEAWNDTDGAVFGSHITNYDASPPAPAVSESKRGSVPALLWDVLKWWQIEIFACLASVAAIVAQAVVMLRFNGRPQESWPSTTLTLNGLIAILATLCRGSLMVPVASVLAQSKWTRFDSRSRRAHKLAEWELLDEASRGSLGSLQVLWKFKGVLHVSCIGAVITIASLALSTFSQQVVSLQSILVPATDGDTLNKTASVPWTDSPNVRVWSAGEFGSMSTVVKLAIIEGIMAPDVASLPLSCPTGNCTWPDFTTVGACGRCVNITEDVRFTQSTLSETYTLPNGLWVGRNPVATTAANETLGFSANITQTTRLFDPVRSPNPKYERALALAEFAMLGFENLRWQGGPPVAFECGIWLCLQARRVSVTAGQQTDKVIESWTKVDVRIGTPFIDMPSPPFVGHEDMYFWATREPSVSLESFIQPMLNGNITLSGTPPSPVFSSDYIQALSANLGDPSQWIGRLAESTTNGLRQMGPYKNTTLAYDGEAHVVQVIVVARWHWLAYPAVLVLLTVIYLVFEITRTTTSNTRPWKADPLVPLYAYLDLDRNVLSAARDGLNKPSGLSAELGDLAVRLDVGYDHGVRFSGRIAVDGEVAQGRS</sequence>
<comment type="caution">
    <text evidence="2">The sequence shown here is derived from an EMBL/GenBank/DDBJ whole genome shotgun (WGS) entry which is preliminary data.</text>
</comment>
<dbReference type="EMBL" id="JAGTJQ010000005">
    <property type="protein sequence ID" value="KAH7030663.1"/>
    <property type="molecule type" value="Genomic_DNA"/>
</dbReference>
<feature type="transmembrane region" description="Helical" evidence="1">
    <location>
        <begin position="127"/>
        <end position="148"/>
    </location>
</feature>
<proteinExistence type="predicted"/>
<name>A0A9P9BQB1_9PEZI</name>
<evidence type="ECO:0000313" key="2">
    <source>
        <dbReference type="EMBL" id="KAH7030663.1"/>
    </source>
</evidence>
<protein>
    <submittedName>
        <fullName evidence="2">Uncharacterized protein</fullName>
    </submittedName>
</protein>
<dbReference type="OrthoDB" id="5242705at2759"/>
<feature type="transmembrane region" description="Helical" evidence="1">
    <location>
        <begin position="87"/>
        <end position="107"/>
    </location>
</feature>
<dbReference type="RefSeq" id="XP_046012343.1">
    <property type="nucleotide sequence ID" value="XM_046158667.1"/>
</dbReference>
<feature type="transmembrane region" description="Helical" evidence="1">
    <location>
        <begin position="535"/>
        <end position="554"/>
    </location>
</feature>
<dbReference type="Pfam" id="PF11374">
    <property type="entry name" value="DUF3176"/>
    <property type="match status" value="1"/>
</dbReference>
<keyword evidence="1" id="KW-0472">Membrane</keyword>
<keyword evidence="1" id="KW-0812">Transmembrane</keyword>
<accession>A0A9P9BQB1</accession>